<evidence type="ECO:0000256" key="1">
    <source>
        <dbReference type="SAM" id="SignalP"/>
    </source>
</evidence>
<sequence length="87" mass="9766">MSVLTRLIFMILISNPQSHFSGTPPELEKTDDSFKRVFKGYKEIHVPKSFAADEKELLISDIPEWAQAAFKGAENSTEHISCCVHDG</sequence>
<dbReference type="Proteomes" id="UP000789572">
    <property type="component" value="Unassembled WGS sequence"/>
</dbReference>
<feature type="chain" id="PRO_5040158867" evidence="1">
    <location>
        <begin position="19"/>
        <end position="87"/>
    </location>
</feature>
<gene>
    <name evidence="2" type="ORF">POCULU_LOCUS4086</name>
</gene>
<dbReference type="EMBL" id="CAJVPJ010000503">
    <property type="protein sequence ID" value="CAG8531558.1"/>
    <property type="molecule type" value="Genomic_DNA"/>
</dbReference>
<protein>
    <submittedName>
        <fullName evidence="2">8010_t:CDS:1</fullName>
    </submittedName>
</protein>
<name>A0A9N9AIK1_9GLOM</name>
<dbReference type="OrthoDB" id="1731199at2759"/>
<reference evidence="2" key="1">
    <citation type="submission" date="2021-06" db="EMBL/GenBank/DDBJ databases">
        <authorList>
            <person name="Kallberg Y."/>
            <person name="Tangrot J."/>
            <person name="Rosling A."/>
        </authorList>
    </citation>
    <scope>NUCLEOTIDE SEQUENCE</scope>
    <source>
        <strain evidence="2">IA702</strain>
    </source>
</reference>
<feature type="signal peptide" evidence="1">
    <location>
        <begin position="1"/>
        <end position="18"/>
    </location>
</feature>
<dbReference type="AlphaFoldDB" id="A0A9N9AIK1"/>
<evidence type="ECO:0000313" key="2">
    <source>
        <dbReference type="EMBL" id="CAG8531558.1"/>
    </source>
</evidence>
<evidence type="ECO:0000313" key="3">
    <source>
        <dbReference type="Proteomes" id="UP000789572"/>
    </source>
</evidence>
<organism evidence="2 3">
    <name type="scientific">Paraglomus occultum</name>
    <dbReference type="NCBI Taxonomy" id="144539"/>
    <lineage>
        <taxon>Eukaryota</taxon>
        <taxon>Fungi</taxon>
        <taxon>Fungi incertae sedis</taxon>
        <taxon>Mucoromycota</taxon>
        <taxon>Glomeromycotina</taxon>
        <taxon>Glomeromycetes</taxon>
        <taxon>Paraglomerales</taxon>
        <taxon>Paraglomeraceae</taxon>
        <taxon>Paraglomus</taxon>
    </lineage>
</organism>
<keyword evidence="1" id="KW-0732">Signal</keyword>
<comment type="caution">
    <text evidence="2">The sequence shown here is derived from an EMBL/GenBank/DDBJ whole genome shotgun (WGS) entry which is preliminary data.</text>
</comment>
<proteinExistence type="predicted"/>
<accession>A0A9N9AIK1</accession>
<keyword evidence="3" id="KW-1185">Reference proteome</keyword>